<dbReference type="RefSeq" id="WP_047763072.1">
    <property type="nucleotide sequence ID" value="NZ_LAQL01000003.1"/>
</dbReference>
<evidence type="ECO:0008006" key="6">
    <source>
        <dbReference type="Google" id="ProtNLM"/>
    </source>
</evidence>
<feature type="coiled-coil region" evidence="1">
    <location>
        <begin position="165"/>
        <end position="222"/>
    </location>
</feature>
<dbReference type="NCBIfam" id="NF033551">
    <property type="entry name" value="transpos_IS1182"/>
    <property type="match status" value="1"/>
</dbReference>
<dbReference type="PATRIC" id="fig|1489064.4.peg.2285"/>
<dbReference type="Pfam" id="PF05598">
    <property type="entry name" value="DUF772"/>
    <property type="match status" value="1"/>
</dbReference>
<dbReference type="Proteomes" id="UP000035444">
    <property type="component" value="Unassembled WGS sequence"/>
</dbReference>
<keyword evidence="5" id="KW-1185">Reference proteome</keyword>
<dbReference type="InterPro" id="IPR047629">
    <property type="entry name" value="IS1182_transpos"/>
</dbReference>
<dbReference type="STRING" id="1489064.WH96_05370"/>
<dbReference type="OrthoDB" id="9774608at2"/>
<evidence type="ECO:0000256" key="1">
    <source>
        <dbReference type="SAM" id="Coils"/>
    </source>
</evidence>
<sequence length="478" mass="54466">MTHISGSSRSQLLLLPERVDDYVGPNNTVRFIDAFVDDLDLKEAGFTRVQPKSTGRPGYDPADLLKLYIYGYLNRIRSSRKLEIEAHRNIEVIWLLRHLKPDFKTIADFRRDNRSCFKKVFREFVLICRKLDLFGRKLLAVDGTKIKAVNSKANNFTRVSLSKMIKEADERLDTYLKRLDEVDKDDVETNHCVNDGNLTDKIKGIKARQNQHKVLLEQLEETGESQVSLSDPDSRRMMGGSTGHRVSYNAQIAVDCKHNLIVEQEVTNHGSDLGLLAKTAGPARSVLGVEKIEVVADKGYYKIEDIEACENDNLIAYVSKPQRGSSVAAGYFSKEVFQFDEKGDFYICPAGQKLSTRYVSKLRDNTRLTYCNRAACKVCPLRSQCTNQRFRKVSRFENEAVLDRMAERLKKRPEMMNLRRCSVEHPFGSIKQWMNQGAFLTCRLENVRGEFSLTALAYNMRRAINLVGVKGLLAALET</sequence>
<reference evidence="4 5" key="1">
    <citation type="submission" date="2015-03" db="EMBL/GenBank/DDBJ databases">
        <title>Genome Sequence of Kiloniella spongiae MEBiC09566, isolated from a marine sponge.</title>
        <authorList>
            <person name="Shao Z."/>
            <person name="Wang L."/>
            <person name="Li X."/>
        </authorList>
    </citation>
    <scope>NUCLEOTIDE SEQUENCE [LARGE SCALE GENOMIC DNA]</scope>
    <source>
        <strain evidence="4 5">MEBiC09566</strain>
    </source>
</reference>
<feature type="domain" description="Transposase DDE" evidence="3">
    <location>
        <begin position="347"/>
        <end position="462"/>
    </location>
</feature>
<accession>A0A0H2MHR7</accession>
<comment type="caution">
    <text evidence="4">The sequence shown here is derived from an EMBL/GenBank/DDBJ whole genome shotgun (WGS) entry which is preliminary data.</text>
</comment>
<evidence type="ECO:0000259" key="2">
    <source>
        <dbReference type="Pfam" id="PF05598"/>
    </source>
</evidence>
<evidence type="ECO:0000259" key="3">
    <source>
        <dbReference type="Pfam" id="PF13751"/>
    </source>
</evidence>
<feature type="domain" description="Transposase InsH N-terminal" evidence="2">
    <location>
        <begin position="18"/>
        <end position="111"/>
    </location>
</feature>
<name>A0A0H2MHR7_9PROT</name>
<dbReference type="PANTHER" id="PTHR33408">
    <property type="entry name" value="TRANSPOSASE"/>
    <property type="match status" value="1"/>
</dbReference>
<organism evidence="4 5">
    <name type="scientific">Kiloniella spongiae</name>
    <dbReference type="NCBI Taxonomy" id="1489064"/>
    <lineage>
        <taxon>Bacteria</taxon>
        <taxon>Pseudomonadati</taxon>
        <taxon>Pseudomonadota</taxon>
        <taxon>Alphaproteobacteria</taxon>
        <taxon>Rhodospirillales</taxon>
        <taxon>Kiloniellaceae</taxon>
        <taxon>Kiloniella</taxon>
    </lineage>
</organism>
<evidence type="ECO:0000313" key="5">
    <source>
        <dbReference type="Proteomes" id="UP000035444"/>
    </source>
</evidence>
<dbReference type="PANTHER" id="PTHR33408:SF2">
    <property type="entry name" value="TRANSPOSASE DDE DOMAIN-CONTAINING PROTEIN"/>
    <property type="match status" value="1"/>
</dbReference>
<dbReference type="InterPro" id="IPR025668">
    <property type="entry name" value="Tnp_DDE_dom"/>
</dbReference>
<gene>
    <name evidence="4" type="ORF">WH96_05370</name>
</gene>
<keyword evidence="1" id="KW-0175">Coiled coil</keyword>
<proteinExistence type="predicted"/>
<dbReference type="AlphaFoldDB" id="A0A0H2MHR7"/>
<dbReference type="InterPro" id="IPR008490">
    <property type="entry name" value="Transposase_InsH_N"/>
</dbReference>
<evidence type="ECO:0000313" key="4">
    <source>
        <dbReference type="EMBL" id="KLN61736.1"/>
    </source>
</evidence>
<dbReference type="Pfam" id="PF13751">
    <property type="entry name" value="DDE_Tnp_1_6"/>
    <property type="match status" value="1"/>
</dbReference>
<dbReference type="EMBL" id="LAQL01000003">
    <property type="protein sequence ID" value="KLN61736.1"/>
    <property type="molecule type" value="Genomic_DNA"/>
</dbReference>
<protein>
    <recommendedName>
        <fullName evidence="6">Transposase</fullName>
    </recommendedName>
</protein>